<proteinExistence type="predicted"/>
<evidence type="ECO:0000313" key="2">
    <source>
        <dbReference type="EMBL" id="KAF7495403.1"/>
    </source>
</evidence>
<keyword evidence="4" id="KW-1185">Reference proteome</keyword>
<name>A0A834VIR0_SARSC</name>
<dbReference type="Proteomes" id="UP000070412">
    <property type="component" value="Unassembled WGS sequence"/>
</dbReference>
<reference evidence="4" key="1">
    <citation type="journal article" date="2020" name="PLoS Negl. Trop. Dis.">
        <title>High-quality nuclear genome for Sarcoptes scabiei-A critical resource for a neglected parasite.</title>
        <authorList>
            <person name="Korhonen P.K."/>
            <person name="Gasser R.B."/>
            <person name="Ma G."/>
            <person name="Wang T."/>
            <person name="Stroehlein A.J."/>
            <person name="Young N.D."/>
            <person name="Ang C.S."/>
            <person name="Fernando D.D."/>
            <person name="Lu H.C."/>
            <person name="Taylor S."/>
            <person name="Reynolds S.L."/>
            <person name="Mofiz E."/>
            <person name="Najaraj S.H."/>
            <person name="Gowda H."/>
            <person name="Madugundu A."/>
            <person name="Renuse S."/>
            <person name="Holt D."/>
            <person name="Pandey A."/>
            <person name="Papenfuss A.T."/>
            <person name="Fischer K."/>
        </authorList>
    </citation>
    <scope>NUCLEOTIDE SEQUENCE [LARGE SCALE GENOMIC DNA]</scope>
</reference>
<dbReference type="EnsemblMetazoa" id="SSS_83s_mrna">
    <property type="protein sequence ID" value="KAF7495403.1"/>
    <property type="gene ID" value="SSS_83"/>
</dbReference>
<reference evidence="2" key="2">
    <citation type="submission" date="2020-01" db="EMBL/GenBank/DDBJ databases">
        <authorList>
            <person name="Korhonen P.K.K."/>
            <person name="Guangxu M.G."/>
            <person name="Wang T.W."/>
            <person name="Stroehlein A.J.S."/>
            <person name="Young N.D."/>
            <person name="Ang C.-S.A."/>
            <person name="Fernando D.W.F."/>
            <person name="Lu H.L."/>
            <person name="Taylor S.T."/>
            <person name="Ehtesham M.E.M."/>
            <person name="Najaraj S.H.N."/>
            <person name="Harsha G.H.G."/>
            <person name="Madugundu A.M."/>
            <person name="Renuse S.R."/>
            <person name="Holt D.H."/>
            <person name="Pandey A.P."/>
            <person name="Papenfuss A.P."/>
            <person name="Gasser R.B.G."/>
            <person name="Fischer K.F."/>
        </authorList>
    </citation>
    <scope>NUCLEOTIDE SEQUENCE</scope>
    <source>
        <strain evidence="2">SSS_KF_BRIS2020</strain>
    </source>
</reference>
<feature type="compositionally biased region" description="Basic residues" evidence="1">
    <location>
        <begin position="347"/>
        <end position="361"/>
    </location>
</feature>
<sequence>MSGKKNNKKGGNLILISGGKCGSPTLIKGGGKKGGGEMILVGGQNNCEEKKQVHVVKQLVPVPYYVPKPIIKYILRHHYVHSYKHGGYDSSYDSSPNMYESGSGSHTGRGGSENTYDGPSAYGSYENDRSYQMNAPGSKYYQGPTNYEMSYDDSHQNIHGSPTTPNLSATNSGYERQTYESTPYSISPTGQSIVPMENIEPSAPGASTVDEYHNGAPLRGSNGYDSAATNSYYYVSSQSYDRQAPSNKYPLSSSNSDSSMNSNYQMYAPIYSGPDGQLFTSSQIFNETEISNPSSASATLRSNDSSSIHSNVMLSDQAVIKSPIPSLSRDFLRIRENSQERSSTSQRKSKSYKNKLEKRKN</sequence>
<evidence type="ECO:0000256" key="1">
    <source>
        <dbReference type="SAM" id="MobiDB-lite"/>
    </source>
</evidence>
<reference evidence="3" key="3">
    <citation type="submission" date="2022-06" db="UniProtKB">
        <authorList>
            <consortium name="EnsemblMetazoa"/>
        </authorList>
    </citation>
    <scope>IDENTIFICATION</scope>
</reference>
<dbReference type="EMBL" id="WVUK01000048">
    <property type="protein sequence ID" value="KAF7495403.1"/>
    <property type="molecule type" value="Genomic_DNA"/>
</dbReference>
<protein>
    <submittedName>
        <fullName evidence="2 3">Uncharacterized protein</fullName>
    </submittedName>
</protein>
<organism evidence="2">
    <name type="scientific">Sarcoptes scabiei</name>
    <name type="common">Itch mite</name>
    <name type="synonym">Acarus scabiei</name>
    <dbReference type="NCBI Taxonomy" id="52283"/>
    <lineage>
        <taxon>Eukaryota</taxon>
        <taxon>Metazoa</taxon>
        <taxon>Ecdysozoa</taxon>
        <taxon>Arthropoda</taxon>
        <taxon>Chelicerata</taxon>
        <taxon>Arachnida</taxon>
        <taxon>Acari</taxon>
        <taxon>Acariformes</taxon>
        <taxon>Sarcoptiformes</taxon>
        <taxon>Astigmata</taxon>
        <taxon>Psoroptidia</taxon>
        <taxon>Sarcoptoidea</taxon>
        <taxon>Sarcoptidae</taxon>
        <taxon>Sarcoptinae</taxon>
        <taxon>Sarcoptes</taxon>
    </lineage>
</organism>
<accession>A0A834VIR0</accession>
<dbReference type="AlphaFoldDB" id="A0A834VIR0"/>
<dbReference type="OrthoDB" id="10575668at2759"/>
<feature type="region of interest" description="Disordered" evidence="1">
    <location>
        <begin position="99"/>
        <end position="121"/>
    </location>
</feature>
<evidence type="ECO:0000313" key="3">
    <source>
        <dbReference type="EnsemblMetazoa" id="KAF7495403.1"/>
    </source>
</evidence>
<evidence type="ECO:0000313" key="4">
    <source>
        <dbReference type="Proteomes" id="UP000070412"/>
    </source>
</evidence>
<gene>
    <name evidence="2" type="ORF">SSS_83</name>
</gene>
<feature type="region of interest" description="Disordered" evidence="1">
    <location>
        <begin position="336"/>
        <end position="361"/>
    </location>
</feature>